<dbReference type="Proteomes" id="UP000683360">
    <property type="component" value="Unassembled WGS sequence"/>
</dbReference>
<keyword evidence="3 11" id="KW-0328">Glycosyltransferase</keyword>
<keyword evidence="5" id="KW-0812">Transmembrane</keyword>
<dbReference type="GO" id="GO:0003829">
    <property type="term" value="F:beta-1,3-galactosyl-O-glycosyl-glycoprotein beta-1,6-N-acetylglucosaminyltransferase activity"/>
    <property type="evidence" value="ECO:0007669"/>
    <property type="project" value="UniProtKB-EC"/>
</dbReference>
<evidence type="ECO:0000256" key="7">
    <source>
        <dbReference type="ARBA" id="ARBA00022989"/>
    </source>
</evidence>
<evidence type="ECO:0000256" key="8">
    <source>
        <dbReference type="ARBA" id="ARBA00023136"/>
    </source>
</evidence>
<keyword evidence="9" id="KW-0325">Glycoprotein</keyword>
<comment type="subcellular location">
    <subcellularLocation>
        <location evidence="1">Membrane</location>
        <topology evidence="1">Single-pass type II membrane protein</topology>
    </subcellularLocation>
</comment>
<evidence type="ECO:0000256" key="6">
    <source>
        <dbReference type="ARBA" id="ARBA00022968"/>
    </source>
</evidence>
<keyword evidence="7" id="KW-1133">Transmembrane helix</keyword>
<evidence type="ECO:0000256" key="10">
    <source>
        <dbReference type="ARBA" id="ARBA00038150"/>
    </source>
</evidence>
<organism evidence="11 12">
    <name type="scientific">Mytilus edulis</name>
    <name type="common">Blue mussel</name>
    <dbReference type="NCBI Taxonomy" id="6550"/>
    <lineage>
        <taxon>Eukaryota</taxon>
        <taxon>Metazoa</taxon>
        <taxon>Spiralia</taxon>
        <taxon>Lophotrochozoa</taxon>
        <taxon>Mollusca</taxon>
        <taxon>Bivalvia</taxon>
        <taxon>Autobranchia</taxon>
        <taxon>Pteriomorphia</taxon>
        <taxon>Mytilida</taxon>
        <taxon>Mytiloidea</taxon>
        <taxon>Mytilidae</taxon>
        <taxon>Mytilinae</taxon>
        <taxon>Mytilus</taxon>
    </lineage>
</organism>
<dbReference type="InterPro" id="IPR003406">
    <property type="entry name" value="Glyco_trans_14"/>
</dbReference>
<keyword evidence="6" id="KW-0735">Signal-anchor</keyword>
<dbReference type="EC" id="2.4.1.102" evidence="11"/>
<dbReference type="PANTHER" id="PTHR19297:SF191">
    <property type="entry name" value="PROTEIN XYLOSYLTRANSFERASE"/>
    <property type="match status" value="1"/>
</dbReference>
<comment type="pathway">
    <text evidence="2">Protein modification; protein glycosylation.</text>
</comment>
<proteinExistence type="inferred from homology"/>
<evidence type="ECO:0000313" key="12">
    <source>
        <dbReference type="Proteomes" id="UP000683360"/>
    </source>
</evidence>
<dbReference type="PANTHER" id="PTHR19297">
    <property type="entry name" value="GLYCOSYLTRANSFERASE 14 FAMILY MEMBER"/>
    <property type="match status" value="1"/>
</dbReference>
<gene>
    <name evidence="11" type="ORF">MEDL_17126</name>
</gene>
<keyword evidence="4 11" id="KW-0808">Transferase</keyword>
<keyword evidence="12" id="KW-1185">Reference proteome</keyword>
<protein>
    <submittedName>
        <fullName evidence="11">GCNT1</fullName>
        <ecNumber evidence="11">2.4.1.102</ecNumber>
    </submittedName>
</protein>
<dbReference type="EMBL" id="CAJPWZ010000892">
    <property type="protein sequence ID" value="CAG2202554.1"/>
    <property type="molecule type" value="Genomic_DNA"/>
</dbReference>
<reference evidence="11" key="1">
    <citation type="submission" date="2021-03" db="EMBL/GenBank/DDBJ databases">
        <authorList>
            <person name="Bekaert M."/>
        </authorList>
    </citation>
    <scope>NUCLEOTIDE SEQUENCE</scope>
</reference>
<evidence type="ECO:0000313" key="11">
    <source>
        <dbReference type="EMBL" id="CAG2202554.1"/>
    </source>
</evidence>
<comment type="similarity">
    <text evidence="10">Belongs to the glycosyltransferase 14 family.</text>
</comment>
<evidence type="ECO:0000256" key="1">
    <source>
        <dbReference type="ARBA" id="ARBA00004606"/>
    </source>
</evidence>
<keyword evidence="8" id="KW-0472">Membrane</keyword>
<dbReference type="OrthoDB" id="2019572at2759"/>
<accession>A0A8S3RBV1</accession>
<evidence type="ECO:0000256" key="3">
    <source>
        <dbReference type="ARBA" id="ARBA00022676"/>
    </source>
</evidence>
<dbReference type="AlphaFoldDB" id="A0A8S3RBV1"/>
<evidence type="ECO:0000256" key="4">
    <source>
        <dbReference type="ARBA" id="ARBA00022679"/>
    </source>
</evidence>
<dbReference type="Pfam" id="PF02485">
    <property type="entry name" value="Branch"/>
    <property type="match status" value="1"/>
</dbReference>
<evidence type="ECO:0000256" key="5">
    <source>
        <dbReference type="ARBA" id="ARBA00022692"/>
    </source>
</evidence>
<sequence>MYQNNIRPPNYASIDLSVTDIRINETMSLTEPRTIDQLQSSNEPAGPVLDSIYDENDLVAVMLDDQLSLGSLTERVFETDNVCNAILYKENDGLEFHKYMQRDIPLNCILEINILKSEGNGNKITDIIAQIYIQKQKVIDPPTTCIPKHINCIKLVMGEREELKKASGYIKHNKIGNKCQLRNLVENCNALKIAHNYVTDNKTIFKEELEFPLAFAIKMHTSPEQAEQLLRNIYRPHNVYCIYVDKKAKEETFNLIQKVGNCFDNIFIVKNRIEVVYSSINLVEAEVECMRIVSKSKKNWKYYINLTGQEFPLKTNLEIVKILQRLNGANDIESYEYPFIMQQRYTKEYVIKGNSIHKTNNLKHSFIKRFQMSKGSAYGAFSKPFVDFILTDNIARMFLKWLNGTYAPEESAWATLNTLPWTPGGFHKNAKNPTASFLSRAVIWSWDKSRCRGHYIRGICVYESGDLPWLAHREELFANKFDINRDHVVLDCLEEVLRNRTKDNKVENLNWDFYNTLPHAEYYAKFRQMQSSNNYLQRKKEMWLKDHNVTEMLEPISSRE</sequence>
<evidence type="ECO:0000256" key="9">
    <source>
        <dbReference type="ARBA" id="ARBA00023180"/>
    </source>
</evidence>
<dbReference type="GO" id="GO:0016020">
    <property type="term" value="C:membrane"/>
    <property type="evidence" value="ECO:0007669"/>
    <property type="project" value="UniProtKB-SubCell"/>
</dbReference>
<name>A0A8S3RBV1_MYTED</name>
<comment type="caution">
    <text evidence="11">The sequence shown here is derived from an EMBL/GenBank/DDBJ whole genome shotgun (WGS) entry which is preliminary data.</text>
</comment>
<evidence type="ECO:0000256" key="2">
    <source>
        <dbReference type="ARBA" id="ARBA00004922"/>
    </source>
</evidence>